<evidence type="ECO:0000313" key="15">
    <source>
        <dbReference type="EMBL" id="SDO42221.1"/>
    </source>
</evidence>
<dbReference type="Proteomes" id="UP000198741">
    <property type="component" value="Chromosome I"/>
</dbReference>
<sequence>MSLHLYDTASRTVRPFEPLRPGVVTLYNCGATVQWFPHIGHLRGAGIVYDVLRRWLVHSGYEVVHVRNVTDIDDKILNKAAEAGRPWWEWATTHERAFSDAYDTLGCLRPSIEPRATGHIPQIIGMIAELIEAGKAYAAAGDVYFAVRSDDEYGFLSGQRLDEMQQGESEGAGKKDAADFTMWKAAKPGEPSWDSPWGPGRPGWHIECSAMARNYLGRAFDIHGGGLDLIFPHHENEAAQSHGVGDPFANFWMHSHWVTMAGEKMSKSLGNVLSVPAITEHTRPVALRYYLISVHYRSSIEFSRKALDDAAKAFAGVEGFLHRVADRVGAVGTAELPAPFVEAMDDDLGVPRALAVVHDRVRVGNAALASGDHAAAAAEAAVIRSMLAVLGLDPFVAPWVDAGSDDSLHAATDRLIAQLLADRAAARAAKDFATADAIRKTLAQAGFAIEDTVDGPVWSVNPE</sequence>
<dbReference type="Pfam" id="PF01406">
    <property type="entry name" value="tRNA-synt_1e"/>
    <property type="match status" value="1"/>
</dbReference>
<dbReference type="GO" id="GO:0006423">
    <property type="term" value="P:cysteinyl-tRNA aminoacylation"/>
    <property type="evidence" value="ECO:0007669"/>
    <property type="project" value="UniProtKB-UniRule"/>
</dbReference>
<dbReference type="Gene3D" id="1.20.120.1910">
    <property type="entry name" value="Cysteine-tRNA ligase, C-terminal anti-codon recognition domain"/>
    <property type="match status" value="1"/>
</dbReference>
<dbReference type="InterPro" id="IPR009080">
    <property type="entry name" value="tRNAsynth_Ia_anticodon-bd"/>
</dbReference>
<name>A0A1H0JFT4_9ACTN</name>
<dbReference type="InterPro" id="IPR015803">
    <property type="entry name" value="Cys-tRNA-ligase"/>
</dbReference>
<feature type="binding site" evidence="13">
    <location>
        <position position="29"/>
    </location>
    <ligand>
        <name>Zn(2+)</name>
        <dbReference type="ChEBI" id="CHEBI:29105"/>
    </ligand>
</feature>
<dbReference type="Pfam" id="PF23493">
    <property type="entry name" value="CysS_C"/>
    <property type="match status" value="1"/>
</dbReference>
<protein>
    <recommendedName>
        <fullName evidence="13">Cysteine--tRNA ligase</fullName>
        <ecNumber evidence="13">6.1.1.16</ecNumber>
    </recommendedName>
    <alternativeName>
        <fullName evidence="13">Cysteinyl-tRNA synthetase</fullName>
        <shortName evidence="13">CysRS</shortName>
    </alternativeName>
</protein>
<evidence type="ECO:0000259" key="14">
    <source>
        <dbReference type="SMART" id="SM00840"/>
    </source>
</evidence>
<dbReference type="SUPFAM" id="SSF47323">
    <property type="entry name" value="Anticodon-binding domain of a subclass of class I aminoacyl-tRNA synthetases"/>
    <property type="match status" value="1"/>
</dbReference>
<keyword evidence="4 13" id="KW-0963">Cytoplasm</keyword>
<evidence type="ECO:0000256" key="7">
    <source>
        <dbReference type="ARBA" id="ARBA00022741"/>
    </source>
</evidence>
<accession>A0A1H0JFT4</accession>
<dbReference type="InterPro" id="IPR015273">
    <property type="entry name" value="Cys-tRNA-synt_Ia_DALR"/>
</dbReference>
<keyword evidence="7 13" id="KW-0547">Nucleotide-binding</keyword>
<keyword evidence="5 13" id="KW-0436">Ligase</keyword>
<comment type="subunit">
    <text evidence="3 13">Monomer.</text>
</comment>
<dbReference type="NCBIfam" id="TIGR00435">
    <property type="entry name" value="cysS"/>
    <property type="match status" value="1"/>
</dbReference>
<dbReference type="FunFam" id="3.40.50.620:FF:000068">
    <property type="entry name" value="Cysteine--tRNA ligase"/>
    <property type="match status" value="1"/>
</dbReference>
<keyword evidence="6 13" id="KW-0479">Metal-binding</keyword>
<keyword evidence="9 13" id="KW-0067">ATP-binding</keyword>
<evidence type="ECO:0000256" key="12">
    <source>
        <dbReference type="ARBA" id="ARBA00047398"/>
    </source>
</evidence>
<evidence type="ECO:0000256" key="3">
    <source>
        <dbReference type="ARBA" id="ARBA00011245"/>
    </source>
</evidence>
<dbReference type="GO" id="GO:0005524">
    <property type="term" value="F:ATP binding"/>
    <property type="evidence" value="ECO:0007669"/>
    <property type="project" value="UniProtKB-UniRule"/>
</dbReference>
<dbReference type="InterPro" id="IPR014729">
    <property type="entry name" value="Rossmann-like_a/b/a_fold"/>
</dbReference>
<evidence type="ECO:0000256" key="9">
    <source>
        <dbReference type="ARBA" id="ARBA00022840"/>
    </source>
</evidence>
<dbReference type="OrthoDB" id="9815130at2"/>
<evidence type="ECO:0000256" key="13">
    <source>
        <dbReference type="HAMAP-Rule" id="MF_00041"/>
    </source>
</evidence>
<evidence type="ECO:0000256" key="1">
    <source>
        <dbReference type="ARBA" id="ARBA00004496"/>
    </source>
</evidence>
<feature type="binding site" evidence="13">
    <location>
        <position position="237"/>
    </location>
    <ligand>
        <name>Zn(2+)</name>
        <dbReference type="ChEBI" id="CHEBI:29105"/>
    </ligand>
</feature>
<dbReference type="SMART" id="SM00840">
    <property type="entry name" value="DALR_2"/>
    <property type="match status" value="1"/>
</dbReference>
<keyword evidence="16" id="KW-1185">Reference proteome</keyword>
<proteinExistence type="inferred from homology"/>
<evidence type="ECO:0000313" key="16">
    <source>
        <dbReference type="Proteomes" id="UP000198741"/>
    </source>
</evidence>
<dbReference type="GO" id="GO:0008270">
    <property type="term" value="F:zinc ion binding"/>
    <property type="evidence" value="ECO:0007669"/>
    <property type="project" value="UniProtKB-UniRule"/>
</dbReference>
<reference evidence="15 16" key="1">
    <citation type="submission" date="2016-10" db="EMBL/GenBank/DDBJ databases">
        <authorList>
            <person name="de Groot N.N."/>
        </authorList>
    </citation>
    <scope>NUCLEOTIDE SEQUENCE [LARGE SCALE GENOMIC DNA]</scope>
    <source>
        <strain evidence="16">P4-7,KCTC 19426,CECT 7604</strain>
    </source>
</reference>
<evidence type="ECO:0000256" key="4">
    <source>
        <dbReference type="ARBA" id="ARBA00022490"/>
    </source>
</evidence>
<dbReference type="HAMAP" id="MF_00041">
    <property type="entry name" value="Cys_tRNA_synth"/>
    <property type="match status" value="1"/>
</dbReference>
<dbReference type="Gene3D" id="3.40.50.620">
    <property type="entry name" value="HUPs"/>
    <property type="match status" value="1"/>
</dbReference>
<evidence type="ECO:0000256" key="5">
    <source>
        <dbReference type="ARBA" id="ARBA00022598"/>
    </source>
</evidence>
<feature type="domain" description="Cysteinyl-tRNA synthetase class Ia DALR" evidence="14">
    <location>
        <begin position="339"/>
        <end position="396"/>
    </location>
</feature>
<keyword evidence="10 13" id="KW-0648">Protein biosynthesis</keyword>
<dbReference type="GO" id="GO:0005829">
    <property type="term" value="C:cytosol"/>
    <property type="evidence" value="ECO:0007669"/>
    <property type="project" value="TreeGrafter"/>
</dbReference>
<organism evidence="15 16">
    <name type="scientific">Nakamurella panacisegetis</name>
    <dbReference type="NCBI Taxonomy" id="1090615"/>
    <lineage>
        <taxon>Bacteria</taxon>
        <taxon>Bacillati</taxon>
        <taxon>Actinomycetota</taxon>
        <taxon>Actinomycetes</taxon>
        <taxon>Nakamurellales</taxon>
        <taxon>Nakamurellaceae</taxon>
        <taxon>Nakamurella</taxon>
    </lineage>
</organism>
<evidence type="ECO:0000256" key="11">
    <source>
        <dbReference type="ARBA" id="ARBA00023146"/>
    </source>
</evidence>
<evidence type="ECO:0000256" key="2">
    <source>
        <dbReference type="ARBA" id="ARBA00005594"/>
    </source>
</evidence>
<feature type="binding site" evidence="13">
    <location>
        <position position="267"/>
    </location>
    <ligand>
        <name>ATP</name>
        <dbReference type="ChEBI" id="CHEBI:30616"/>
    </ligand>
</feature>
<evidence type="ECO:0000256" key="10">
    <source>
        <dbReference type="ARBA" id="ARBA00022917"/>
    </source>
</evidence>
<dbReference type="RefSeq" id="WP_090474764.1">
    <property type="nucleotide sequence ID" value="NZ_LT629710.1"/>
</dbReference>
<dbReference type="Pfam" id="PF09190">
    <property type="entry name" value="DALR_2"/>
    <property type="match status" value="1"/>
</dbReference>
<dbReference type="EMBL" id="LT629710">
    <property type="protein sequence ID" value="SDO42221.1"/>
    <property type="molecule type" value="Genomic_DNA"/>
</dbReference>
<dbReference type="PRINTS" id="PR00983">
    <property type="entry name" value="TRNASYNTHCYS"/>
</dbReference>
<dbReference type="PANTHER" id="PTHR10890:SF30">
    <property type="entry name" value="CYSTEINE--TRNA LIGASE"/>
    <property type="match status" value="1"/>
</dbReference>
<dbReference type="EC" id="6.1.1.16" evidence="13"/>
<feature type="binding site" evidence="13">
    <location>
        <position position="208"/>
    </location>
    <ligand>
        <name>Zn(2+)</name>
        <dbReference type="ChEBI" id="CHEBI:29105"/>
    </ligand>
</feature>
<comment type="subcellular location">
    <subcellularLocation>
        <location evidence="1 13">Cytoplasm</location>
    </subcellularLocation>
</comment>
<comment type="catalytic activity">
    <reaction evidence="12 13">
        <text>tRNA(Cys) + L-cysteine + ATP = L-cysteinyl-tRNA(Cys) + AMP + diphosphate</text>
        <dbReference type="Rhea" id="RHEA:17773"/>
        <dbReference type="Rhea" id="RHEA-COMP:9661"/>
        <dbReference type="Rhea" id="RHEA-COMP:9679"/>
        <dbReference type="ChEBI" id="CHEBI:30616"/>
        <dbReference type="ChEBI" id="CHEBI:33019"/>
        <dbReference type="ChEBI" id="CHEBI:35235"/>
        <dbReference type="ChEBI" id="CHEBI:78442"/>
        <dbReference type="ChEBI" id="CHEBI:78517"/>
        <dbReference type="ChEBI" id="CHEBI:456215"/>
        <dbReference type="EC" id="6.1.1.16"/>
    </reaction>
</comment>
<dbReference type="GO" id="GO:0004817">
    <property type="term" value="F:cysteine-tRNA ligase activity"/>
    <property type="evidence" value="ECO:0007669"/>
    <property type="project" value="UniProtKB-UniRule"/>
</dbReference>
<dbReference type="PANTHER" id="PTHR10890">
    <property type="entry name" value="CYSTEINYL-TRNA SYNTHETASE"/>
    <property type="match status" value="1"/>
</dbReference>
<dbReference type="AlphaFoldDB" id="A0A1H0JFT4"/>
<gene>
    <name evidence="13" type="primary">cysS</name>
    <name evidence="15" type="ORF">SAMN04515671_0891</name>
</gene>
<keyword evidence="8 13" id="KW-0862">Zinc</keyword>
<comment type="cofactor">
    <cofactor evidence="13">
        <name>Zn(2+)</name>
        <dbReference type="ChEBI" id="CHEBI:29105"/>
    </cofactor>
    <text evidence="13">Binds 1 zinc ion per subunit.</text>
</comment>
<feature type="short sequence motif" description="'KMSKS' region" evidence="13">
    <location>
        <begin position="264"/>
        <end position="268"/>
    </location>
</feature>
<dbReference type="STRING" id="1090615.SAMN04515671_0891"/>
<dbReference type="InterPro" id="IPR056411">
    <property type="entry name" value="CysS_C"/>
</dbReference>
<feature type="short sequence motif" description="'HIGH' region" evidence="13">
    <location>
        <begin position="31"/>
        <end position="41"/>
    </location>
</feature>
<evidence type="ECO:0000256" key="6">
    <source>
        <dbReference type="ARBA" id="ARBA00022723"/>
    </source>
</evidence>
<dbReference type="SUPFAM" id="SSF52374">
    <property type="entry name" value="Nucleotidylyl transferase"/>
    <property type="match status" value="1"/>
</dbReference>
<dbReference type="InterPro" id="IPR032678">
    <property type="entry name" value="tRNA-synt_1_cat_dom"/>
</dbReference>
<evidence type="ECO:0000256" key="8">
    <source>
        <dbReference type="ARBA" id="ARBA00022833"/>
    </source>
</evidence>
<comment type="similarity">
    <text evidence="2 13">Belongs to the class-I aminoacyl-tRNA synthetase family.</text>
</comment>
<dbReference type="InterPro" id="IPR024909">
    <property type="entry name" value="Cys-tRNA/MSH_ligase"/>
</dbReference>
<dbReference type="CDD" id="cd00672">
    <property type="entry name" value="CysRS_core"/>
    <property type="match status" value="1"/>
</dbReference>
<feature type="binding site" evidence="13">
    <location>
        <position position="233"/>
    </location>
    <ligand>
        <name>Zn(2+)</name>
        <dbReference type="ChEBI" id="CHEBI:29105"/>
    </ligand>
</feature>
<keyword evidence="11 13" id="KW-0030">Aminoacyl-tRNA synthetase</keyword>